<reference evidence="2 3" key="1">
    <citation type="submission" date="2023-12" db="EMBL/GenBank/DDBJ databases">
        <title>Baltic Sea Cyanobacteria.</title>
        <authorList>
            <person name="Delbaje E."/>
            <person name="Fewer D.P."/>
            <person name="Shishido T.K."/>
        </authorList>
    </citation>
    <scope>NUCLEOTIDE SEQUENCE [LARGE SCALE GENOMIC DNA]</scope>
    <source>
        <strain evidence="2 3">UHCC 0281</strain>
    </source>
</reference>
<dbReference type="Pfam" id="PF13472">
    <property type="entry name" value="Lipase_GDSL_2"/>
    <property type="match status" value="1"/>
</dbReference>
<dbReference type="SUPFAM" id="SSF52266">
    <property type="entry name" value="SGNH hydrolase"/>
    <property type="match status" value="1"/>
</dbReference>
<dbReference type="EMBL" id="JAYGHY010000007">
    <property type="protein sequence ID" value="MEA5441634.1"/>
    <property type="molecule type" value="Genomic_DNA"/>
</dbReference>
<dbReference type="InterPro" id="IPR036514">
    <property type="entry name" value="SGNH_hydro_sf"/>
</dbReference>
<dbReference type="Gene3D" id="3.40.50.1110">
    <property type="entry name" value="SGNH hydrolase"/>
    <property type="match status" value="1"/>
</dbReference>
<organism evidence="2 3">
    <name type="scientific">Cyanobium gracile UHCC 0281</name>
    <dbReference type="NCBI Taxonomy" id="3110309"/>
    <lineage>
        <taxon>Bacteria</taxon>
        <taxon>Bacillati</taxon>
        <taxon>Cyanobacteriota</taxon>
        <taxon>Cyanophyceae</taxon>
        <taxon>Synechococcales</taxon>
        <taxon>Prochlorococcaceae</taxon>
        <taxon>Cyanobium</taxon>
    </lineage>
</organism>
<dbReference type="InterPro" id="IPR013830">
    <property type="entry name" value="SGNH_hydro"/>
</dbReference>
<feature type="domain" description="SGNH hydrolase-type esterase" evidence="1">
    <location>
        <begin position="9"/>
        <end position="194"/>
    </location>
</feature>
<name>A0ABU5ST17_9CYAN</name>
<accession>A0ABU5ST17</accession>
<sequence>MQIPKKLVVLGDSGVYGWGDPEQGGWCERLRRHWMDLPQGPVLYGLGVRGDGLERLAARAEAEVSHRGELRRQRPQGILVSIGLNDTARVGRPDGRFQLAPEAFLFGLQQLLPRLQAIAPVFVLGLTPVDEAVMPFAELLWYDLASVRLYEGLLEEACMEADVPFLPLLEGLLADPHWLQGLCSDGLHLNGDGHGQLYGRLRAWSALLQWAELDPHSSVTAAY</sequence>
<evidence type="ECO:0000259" key="1">
    <source>
        <dbReference type="Pfam" id="PF13472"/>
    </source>
</evidence>
<dbReference type="CDD" id="cd01835">
    <property type="entry name" value="SGNH_hydrolase_like_3"/>
    <property type="match status" value="1"/>
</dbReference>
<comment type="caution">
    <text evidence="2">The sequence shown here is derived from an EMBL/GenBank/DDBJ whole genome shotgun (WGS) entry which is preliminary data.</text>
</comment>
<protein>
    <submittedName>
        <fullName evidence="2">GDSL-type esterase/lipase family protein</fullName>
    </submittedName>
</protein>
<keyword evidence="3" id="KW-1185">Reference proteome</keyword>
<evidence type="ECO:0000313" key="3">
    <source>
        <dbReference type="Proteomes" id="UP001302329"/>
    </source>
</evidence>
<evidence type="ECO:0000313" key="2">
    <source>
        <dbReference type="EMBL" id="MEA5441634.1"/>
    </source>
</evidence>
<dbReference type="Proteomes" id="UP001302329">
    <property type="component" value="Unassembled WGS sequence"/>
</dbReference>
<gene>
    <name evidence="2" type="ORF">VB739_03605</name>
</gene>
<proteinExistence type="predicted"/>